<reference evidence="2" key="1">
    <citation type="journal article" date="2015" name="Nature">
        <title>Complex archaea that bridge the gap between prokaryotes and eukaryotes.</title>
        <authorList>
            <person name="Spang A."/>
            <person name="Saw J.H."/>
            <person name="Jorgensen S.L."/>
            <person name="Zaremba-Niedzwiedzka K."/>
            <person name="Martijn J."/>
            <person name="Lind A.E."/>
            <person name="van Eijk R."/>
            <person name="Schleper C."/>
            <person name="Guy L."/>
            <person name="Ettema T.J."/>
        </authorList>
    </citation>
    <scope>NUCLEOTIDE SEQUENCE</scope>
</reference>
<accession>A0A0F9K8Y9</accession>
<dbReference type="PANTHER" id="PTHR22916">
    <property type="entry name" value="GLYCOSYLTRANSFERASE"/>
    <property type="match status" value="1"/>
</dbReference>
<comment type="caution">
    <text evidence="2">The sequence shown here is derived from an EMBL/GenBank/DDBJ whole genome shotgun (WGS) entry which is preliminary data.</text>
</comment>
<evidence type="ECO:0000259" key="1">
    <source>
        <dbReference type="Pfam" id="PF00535"/>
    </source>
</evidence>
<sequence length="307" mass="36164">MNSNNITFSILMANYNNAKYIEEAIMSVFSQTYSKWELIIVDDCSTDNSIEIIKKYLHDKRVKFLSQRKNIGYGGTLRTCAKNASNTIIGIVDADDKLHKKALEIMAEAYRKNPDYGVIYSTMWKCNSDLKIQEIAEWIGHIIPPKSNIFIKRISHLLTFRREIYKKTVGFDNNQKRSVDTDIIFKLEEVSNFKYINQPLYYYRQHEKGISQGNSLFVVRVYHYIASCKAYRRRLNTKIPNLSLTELYLEYFNITFHKLNKVFYNLIKSFKISKLIKGLNLNLSFLSKKKHLFFINKLKTFIIHKLL</sequence>
<evidence type="ECO:0000313" key="2">
    <source>
        <dbReference type="EMBL" id="KKM78423.1"/>
    </source>
</evidence>
<feature type="domain" description="Glycosyltransferase 2-like" evidence="1">
    <location>
        <begin position="9"/>
        <end position="133"/>
    </location>
</feature>
<organism evidence="2">
    <name type="scientific">marine sediment metagenome</name>
    <dbReference type="NCBI Taxonomy" id="412755"/>
    <lineage>
        <taxon>unclassified sequences</taxon>
        <taxon>metagenomes</taxon>
        <taxon>ecological metagenomes</taxon>
    </lineage>
</organism>
<dbReference type="EMBL" id="LAZR01008493">
    <property type="protein sequence ID" value="KKM78423.1"/>
    <property type="molecule type" value="Genomic_DNA"/>
</dbReference>
<dbReference type="AlphaFoldDB" id="A0A0F9K8Y9"/>
<dbReference type="GO" id="GO:0016758">
    <property type="term" value="F:hexosyltransferase activity"/>
    <property type="evidence" value="ECO:0007669"/>
    <property type="project" value="UniProtKB-ARBA"/>
</dbReference>
<gene>
    <name evidence="2" type="ORF">LCGC14_1360130</name>
</gene>
<dbReference type="SUPFAM" id="SSF53448">
    <property type="entry name" value="Nucleotide-diphospho-sugar transferases"/>
    <property type="match status" value="1"/>
</dbReference>
<dbReference type="Pfam" id="PF00535">
    <property type="entry name" value="Glycos_transf_2"/>
    <property type="match status" value="1"/>
</dbReference>
<proteinExistence type="predicted"/>
<dbReference type="Gene3D" id="3.90.550.10">
    <property type="entry name" value="Spore Coat Polysaccharide Biosynthesis Protein SpsA, Chain A"/>
    <property type="match status" value="1"/>
</dbReference>
<dbReference type="InterPro" id="IPR001173">
    <property type="entry name" value="Glyco_trans_2-like"/>
</dbReference>
<dbReference type="PANTHER" id="PTHR22916:SF3">
    <property type="entry name" value="UDP-GLCNAC:BETAGAL BETA-1,3-N-ACETYLGLUCOSAMINYLTRANSFERASE-LIKE PROTEIN 1"/>
    <property type="match status" value="1"/>
</dbReference>
<protein>
    <recommendedName>
        <fullName evidence="1">Glycosyltransferase 2-like domain-containing protein</fullName>
    </recommendedName>
</protein>
<name>A0A0F9K8Y9_9ZZZZ</name>
<dbReference type="InterPro" id="IPR029044">
    <property type="entry name" value="Nucleotide-diphossugar_trans"/>
</dbReference>